<dbReference type="FunFam" id="3.30.70.1430:FF:000001">
    <property type="entry name" value="Efflux pump membrane transporter"/>
    <property type="match status" value="1"/>
</dbReference>
<comment type="similarity">
    <text evidence="2 9">Belongs to the resistance-nodulation-cell division (RND) (TC 2.A.6) family.</text>
</comment>
<feature type="region of interest" description="Disordered" evidence="10">
    <location>
        <begin position="1035"/>
        <end position="1068"/>
    </location>
</feature>
<dbReference type="Pfam" id="PF00873">
    <property type="entry name" value="ACR_tran"/>
    <property type="match status" value="1"/>
</dbReference>
<dbReference type="Gene3D" id="3.30.70.1320">
    <property type="entry name" value="Multidrug efflux transporter AcrB pore domain like"/>
    <property type="match status" value="1"/>
</dbReference>
<dbReference type="NCBIfam" id="TIGR00915">
    <property type="entry name" value="2A0602"/>
    <property type="match status" value="1"/>
</dbReference>
<dbReference type="SUPFAM" id="SSF82714">
    <property type="entry name" value="Multidrug efflux transporter AcrB TolC docking domain, DN and DC subdomains"/>
    <property type="match status" value="2"/>
</dbReference>
<evidence type="ECO:0000256" key="4">
    <source>
        <dbReference type="ARBA" id="ARBA00022475"/>
    </source>
</evidence>
<evidence type="ECO:0000313" key="11">
    <source>
        <dbReference type="EMBL" id="WAW10458.1"/>
    </source>
</evidence>
<keyword evidence="7 9" id="KW-1133">Transmembrane helix</keyword>
<feature type="transmembrane region" description="Helical" evidence="9">
    <location>
        <begin position="396"/>
        <end position="416"/>
    </location>
</feature>
<evidence type="ECO:0000256" key="3">
    <source>
        <dbReference type="ARBA" id="ARBA00022448"/>
    </source>
</evidence>
<dbReference type="NCBIfam" id="NF000282">
    <property type="entry name" value="RND_permease_1"/>
    <property type="match status" value="1"/>
</dbReference>
<protein>
    <recommendedName>
        <fullName evidence="9">Efflux pump membrane transporter</fullName>
    </recommendedName>
</protein>
<feature type="transmembrane region" description="Helical" evidence="9">
    <location>
        <begin position="997"/>
        <end position="1023"/>
    </location>
</feature>
<dbReference type="AlphaFoldDB" id="A0A9E9M080"/>
<dbReference type="Proteomes" id="UP001156215">
    <property type="component" value="Chromosome"/>
</dbReference>
<evidence type="ECO:0000256" key="7">
    <source>
        <dbReference type="ARBA" id="ARBA00022989"/>
    </source>
</evidence>
<accession>A0A9E9M080</accession>
<feature type="compositionally biased region" description="Low complexity" evidence="10">
    <location>
        <begin position="1035"/>
        <end position="1046"/>
    </location>
</feature>
<feature type="transmembrane region" description="Helical" evidence="9">
    <location>
        <begin position="920"/>
        <end position="943"/>
    </location>
</feature>
<dbReference type="GO" id="GO:0005886">
    <property type="term" value="C:plasma membrane"/>
    <property type="evidence" value="ECO:0007669"/>
    <property type="project" value="UniProtKB-SubCell"/>
</dbReference>
<keyword evidence="4" id="KW-1003">Cell membrane</keyword>
<dbReference type="FunFam" id="3.30.70.1430:FF:000002">
    <property type="entry name" value="Efflux pump membrane transporter"/>
    <property type="match status" value="1"/>
</dbReference>
<dbReference type="Gene3D" id="3.30.70.1440">
    <property type="entry name" value="Multidrug efflux transporter AcrB pore domain"/>
    <property type="match status" value="1"/>
</dbReference>
<evidence type="ECO:0000256" key="8">
    <source>
        <dbReference type="ARBA" id="ARBA00023136"/>
    </source>
</evidence>
<feature type="transmembrane region" description="Helical" evidence="9">
    <location>
        <begin position="894"/>
        <end position="914"/>
    </location>
</feature>
<proteinExistence type="inferred from homology"/>
<reference evidence="11" key="1">
    <citation type="journal article" date="2022" name="Front. Microbiol.">
        <title>New perspectives on an old grouping: The genomic and phenotypic variability of Oxalobacter formigenes and the implications for calcium oxalate stone prevention.</title>
        <authorList>
            <person name="Chmiel J.A."/>
            <person name="Carr C."/>
            <person name="Stuivenberg G.A."/>
            <person name="Venema R."/>
            <person name="Chanyi R.M."/>
            <person name="Al K.F."/>
            <person name="Giguere D."/>
            <person name="Say H."/>
            <person name="Akouris P.P."/>
            <person name="Dominguez Romero S.A."/>
            <person name="Kwong A."/>
            <person name="Tai V."/>
            <person name="Koval S.F."/>
            <person name="Razvi H."/>
            <person name="Bjazevic J."/>
            <person name="Burton J.P."/>
        </authorList>
    </citation>
    <scope>NUCLEOTIDE SEQUENCE</scope>
    <source>
        <strain evidence="11">WoOx3</strain>
    </source>
</reference>
<keyword evidence="8 9" id="KW-0472">Membrane</keyword>
<feature type="transmembrane region" description="Helical" evidence="9">
    <location>
        <begin position="870"/>
        <end position="887"/>
    </location>
</feature>
<evidence type="ECO:0000313" key="12">
    <source>
        <dbReference type="Proteomes" id="UP001156215"/>
    </source>
</evidence>
<feature type="compositionally biased region" description="Polar residues" evidence="10">
    <location>
        <begin position="1059"/>
        <end position="1068"/>
    </location>
</feature>
<feature type="transmembrane region" description="Helical" evidence="9">
    <location>
        <begin position="339"/>
        <end position="359"/>
    </location>
</feature>
<feature type="transmembrane region" description="Helical" evidence="9">
    <location>
        <begin position="366"/>
        <end position="390"/>
    </location>
</feature>
<dbReference type="GO" id="GO:0042910">
    <property type="term" value="F:xenobiotic transmembrane transporter activity"/>
    <property type="evidence" value="ECO:0007669"/>
    <property type="project" value="TreeGrafter"/>
</dbReference>
<keyword evidence="3 9" id="KW-0813">Transport</keyword>
<evidence type="ECO:0000256" key="5">
    <source>
        <dbReference type="ARBA" id="ARBA00022519"/>
    </source>
</evidence>
<evidence type="ECO:0000256" key="1">
    <source>
        <dbReference type="ARBA" id="ARBA00004429"/>
    </source>
</evidence>
<dbReference type="InterPro" id="IPR027463">
    <property type="entry name" value="AcrB_DN_DC_subdom"/>
</dbReference>
<dbReference type="Gene3D" id="1.20.1640.10">
    <property type="entry name" value="Multidrug efflux transporter AcrB transmembrane domain"/>
    <property type="match status" value="2"/>
</dbReference>
<dbReference type="EMBL" id="CP098242">
    <property type="protein sequence ID" value="WAW10458.1"/>
    <property type="molecule type" value="Genomic_DNA"/>
</dbReference>
<dbReference type="PANTHER" id="PTHR32063:SF13">
    <property type="entry name" value="MULTIDRUG EFFLUX PUMP SUBUNIT ACRB-RELATED"/>
    <property type="match status" value="1"/>
</dbReference>
<keyword evidence="6 9" id="KW-0812">Transmembrane</keyword>
<comment type="caution">
    <text evidence="9">Lacks conserved residue(s) required for the propagation of feature annotation.</text>
</comment>
<dbReference type="InterPro" id="IPR004764">
    <property type="entry name" value="MdtF-like"/>
</dbReference>
<dbReference type="PRINTS" id="PR00702">
    <property type="entry name" value="ACRIFLAVINRP"/>
</dbReference>
<comment type="subcellular location">
    <subcellularLocation>
        <location evidence="1 9">Cell inner membrane</location>
        <topology evidence="1 9">Multi-pass membrane protein</topology>
    </subcellularLocation>
</comment>
<evidence type="ECO:0000256" key="9">
    <source>
        <dbReference type="RuleBase" id="RU364070"/>
    </source>
</evidence>
<name>A0A9E9M080_9BURK</name>
<keyword evidence="12" id="KW-1185">Reference proteome</keyword>
<dbReference type="Gene3D" id="3.30.2090.10">
    <property type="entry name" value="Multidrug efflux transporter AcrB TolC docking domain, DN and DC subdomains"/>
    <property type="match status" value="2"/>
</dbReference>
<feature type="transmembrane region" description="Helical" evidence="9">
    <location>
        <begin position="537"/>
        <end position="553"/>
    </location>
</feature>
<sequence length="1068" mass="115920">MANFFIDRPIFAWVIAILIMLGGALSISTLPIAQYPAIASPEVAISAVYPGASAKTLESTVTQVIEQQMKGIDHMIYMYSSSDSSGQATINLVFESGVDVDIAQVQVQNKLQLATPLLPEEVQRQGLSVTKSVKNFLMVVSLISEDGSMDGADLSDYIASNIQDPIGRLSGVGDTQIFGAQYAMRIWLDPLKMEQYRLNPSDIIAVIKEQNAQVTGGQVGAAPQLPGQEINVTIIASERFERVEQFENIFLRTNPDGSSLFLKDIARIELNNEMFTSEAYYNGSPSSGLAIKLASGANALDTSALIKKELDGLAKFYPPGVKNVYPYDTTPFVKLSIEGVFHTLGEAIILVFLVMYLFLQNFRATLIPTIAIPVVLLGTFGVLAIAGFSINSLTMFGMVLAIGLLVDDAIVVVENVERIMHEEHIGPKEAAKKSMGQITGALVGVAMVIAAVFVPMAFMAGSTGVIYRQFSITIVTAMTLSVLVAMILTPALCATMLPDVMKHKTTGFFGRFNIWFDKVSNRYQGGVSHVISKPKRYLLVFLVGVGLIGYMFWRLPSGFLPDEDQGMLFIQVTLPTGATFERTREVLKQVDNHFREDEKESVSSVLTVAGFSYGGSGQNAGLAFVSLKDWKERKGKEHRVPAIVERATKKFSGIKEASVFAFAPPAVVELGNATGFDFELIDRANQGHEALMNARNILLAKANQHPDLQAVRPNGLEDVDQYVLDIDLAKAGAQSLLKGEINTAIAAYWGSAYVNDFMDRGRTKKVYIQADTPYRMQAEDFNRYHIRNAKGDMVPFSSFISMDMKKGSPRLERYNGLPSIEILGVPRGNKSTGQAMDAMEKLAAELPPGFDFSWTGLSYQEKMAGAQAPMLYAISLVIVFLCLAALYESWSIPFSVLLVVPTGIIGALAGVMLRGMSNDVYFQIGILTVIGLSAKNSILIVEFAQEMHEKGEDIFHAMVHAARLRLRPIIMTSMAFILGVIPLMISSGAGSGGQNAIGTTVVFGVFAATLLGIFFTPISYIVVNGFFKSREKAAPAAATAPPVTAAEETDENGTEKNSGESGRNDPNS</sequence>
<evidence type="ECO:0000256" key="6">
    <source>
        <dbReference type="ARBA" id="ARBA00022692"/>
    </source>
</evidence>
<dbReference type="SUPFAM" id="SSF82866">
    <property type="entry name" value="Multidrug efflux transporter AcrB transmembrane domain"/>
    <property type="match status" value="2"/>
</dbReference>
<dbReference type="RefSeq" id="WP_269309472.1">
    <property type="nucleotide sequence ID" value="NZ_CP098242.1"/>
</dbReference>
<dbReference type="GO" id="GO:0015562">
    <property type="term" value="F:efflux transmembrane transporter activity"/>
    <property type="evidence" value="ECO:0007669"/>
    <property type="project" value="InterPro"/>
</dbReference>
<keyword evidence="5 9" id="KW-0997">Cell inner membrane</keyword>
<gene>
    <name evidence="11" type="ORF">NB640_02010</name>
</gene>
<evidence type="ECO:0000256" key="10">
    <source>
        <dbReference type="SAM" id="MobiDB-lite"/>
    </source>
</evidence>
<dbReference type="KEGG" id="ovb:NB640_02010"/>
<organism evidence="11 12">
    <name type="scientific">Oxalobacter vibrioformis</name>
    <dbReference type="NCBI Taxonomy" id="933080"/>
    <lineage>
        <taxon>Bacteria</taxon>
        <taxon>Pseudomonadati</taxon>
        <taxon>Pseudomonadota</taxon>
        <taxon>Betaproteobacteria</taxon>
        <taxon>Burkholderiales</taxon>
        <taxon>Oxalobacteraceae</taxon>
        <taxon>Oxalobacter</taxon>
    </lineage>
</organism>
<feature type="transmembrane region" description="Helical" evidence="9">
    <location>
        <begin position="964"/>
        <end position="985"/>
    </location>
</feature>
<dbReference type="InterPro" id="IPR001036">
    <property type="entry name" value="Acrflvin-R"/>
</dbReference>
<feature type="transmembrane region" description="Helical" evidence="9">
    <location>
        <begin position="470"/>
        <end position="494"/>
    </location>
</feature>
<dbReference type="FunFam" id="1.20.1640.10:FF:000001">
    <property type="entry name" value="Efflux pump membrane transporter"/>
    <property type="match status" value="1"/>
</dbReference>
<evidence type="ECO:0000256" key="2">
    <source>
        <dbReference type="ARBA" id="ARBA00010942"/>
    </source>
</evidence>
<dbReference type="PANTHER" id="PTHR32063">
    <property type="match status" value="1"/>
</dbReference>
<dbReference type="Gene3D" id="3.30.70.1430">
    <property type="entry name" value="Multidrug efflux transporter AcrB pore domain"/>
    <property type="match status" value="2"/>
</dbReference>
<dbReference type="SUPFAM" id="SSF82693">
    <property type="entry name" value="Multidrug efflux transporter AcrB pore domain, PN1, PN2, PC1 and PC2 subdomains"/>
    <property type="match status" value="4"/>
</dbReference>
<dbReference type="GO" id="GO:0009636">
    <property type="term" value="P:response to toxic substance"/>
    <property type="evidence" value="ECO:0007669"/>
    <property type="project" value="UniProtKB-ARBA"/>
</dbReference>
<feature type="transmembrane region" description="Helical" evidence="9">
    <location>
        <begin position="437"/>
        <end position="458"/>
    </location>
</feature>